<evidence type="ECO:0000313" key="1">
    <source>
        <dbReference type="EMBL" id="EGC31062.1"/>
    </source>
</evidence>
<reference evidence="2" key="1">
    <citation type="journal article" date="2011" name="Genome Biol.">
        <title>Comparative genomics of the social amoebae Dictyostelium discoideum and Dictyostelium purpureum.</title>
        <authorList>
            <consortium name="US DOE Joint Genome Institute (JGI-PGF)"/>
            <person name="Sucgang R."/>
            <person name="Kuo A."/>
            <person name="Tian X."/>
            <person name="Salerno W."/>
            <person name="Parikh A."/>
            <person name="Feasley C.L."/>
            <person name="Dalin E."/>
            <person name="Tu H."/>
            <person name="Huang E."/>
            <person name="Barry K."/>
            <person name="Lindquist E."/>
            <person name="Shapiro H."/>
            <person name="Bruce D."/>
            <person name="Schmutz J."/>
            <person name="Salamov A."/>
            <person name="Fey P."/>
            <person name="Gaudet P."/>
            <person name="Anjard C."/>
            <person name="Babu M.M."/>
            <person name="Basu S."/>
            <person name="Bushmanova Y."/>
            <person name="van der Wel H."/>
            <person name="Katoh-Kurasawa M."/>
            <person name="Dinh C."/>
            <person name="Coutinho P.M."/>
            <person name="Saito T."/>
            <person name="Elias M."/>
            <person name="Schaap P."/>
            <person name="Kay R.R."/>
            <person name="Henrissat B."/>
            <person name="Eichinger L."/>
            <person name="Rivero F."/>
            <person name="Putnam N.H."/>
            <person name="West C.M."/>
            <person name="Loomis W.F."/>
            <person name="Chisholm R.L."/>
            <person name="Shaulsky G."/>
            <person name="Strassmann J.E."/>
            <person name="Queller D.C."/>
            <person name="Kuspa A."/>
            <person name="Grigoriev I.V."/>
        </authorList>
    </citation>
    <scope>NUCLEOTIDE SEQUENCE [LARGE SCALE GENOMIC DNA]</scope>
    <source>
        <strain evidence="2">QSDP1</strain>
    </source>
</reference>
<sequence length="251" mass="29334">MDANASYYSFTVEHTEGMQVLESRTQNLIMLYGHDQKNENKVEKLEWLNINIYLFYIYYLADETISLCSENGKGLLDEIYQFSKKTQLSETKLKLVFIIDSYDGSLKEDDASRLKITLDYLKYGSKPPKCSNPYGLISLPRPFNNVSLRDSLKNDFSPLNKFLINRINSDKFGRRLFYKTANILASEFWSEFINHCSNLDPNFLIKVAEHFIQIDNVNSPMFYETIKKSITQREFKILSNGNDSNVFMFKF</sequence>
<organism evidence="1 2">
    <name type="scientific">Dictyostelium purpureum</name>
    <name type="common">Slime mold</name>
    <dbReference type="NCBI Taxonomy" id="5786"/>
    <lineage>
        <taxon>Eukaryota</taxon>
        <taxon>Amoebozoa</taxon>
        <taxon>Evosea</taxon>
        <taxon>Eumycetozoa</taxon>
        <taxon>Dictyostelia</taxon>
        <taxon>Dictyosteliales</taxon>
        <taxon>Dictyosteliaceae</taxon>
        <taxon>Dictyostelium</taxon>
    </lineage>
</organism>
<dbReference type="RefSeq" id="XP_003292421.1">
    <property type="nucleotide sequence ID" value="XM_003292373.1"/>
</dbReference>
<dbReference type="AlphaFoldDB" id="F0ZYC5"/>
<keyword evidence="2" id="KW-1185">Reference proteome</keyword>
<gene>
    <name evidence="1" type="ORF">DICPUDRAFT_83035</name>
</gene>
<dbReference type="EMBL" id="GL871280">
    <property type="protein sequence ID" value="EGC31062.1"/>
    <property type="molecule type" value="Genomic_DNA"/>
</dbReference>
<dbReference type="VEuPathDB" id="AmoebaDB:DICPUDRAFT_83035"/>
<protein>
    <submittedName>
        <fullName evidence="1">Uncharacterized protein</fullName>
    </submittedName>
</protein>
<evidence type="ECO:0000313" key="2">
    <source>
        <dbReference type="Proteomes" id="UP000001064"/>
    </source>
</evidence>
<name>F0ZYC5_DICPU</name>
<dbReference type="GeneID" id="10508145"/>
<dbReference type="Proteomes" id="UP000001064">
    <property type="component" value="Unassembled WGS sequence"/>
</dbReference>
<proteinExistence type="predicted"/>
<dbReference type="KEGG" id="dpp:DICPUDRAFT_83035"/>
<dbReference type="InParanoid" id="F0ZYC5"/>
<accession>F0ZYC5</accession>